<dbReference type="InParanoid" id="A8XE41"/>
<gene>
    <name evidence="2" type="ORF">CBG11824</name>
    <name evidence="2" type="ORF">CBG_11824</name>
</gene>
<keyword evidence="1" id="KW-0732">Signal</keyword>
<proteinExistence type="predicted"/>
<evidence type="ECO:0000256" key="1">
    <source>
        <dbReference type="SAM" id="SignalP"/>
    </source>
</evidence>
<organism evidence="2 3">
    <name type="scientific">Caenorhabditis briggsae</name>
    <dbReference type="NCBI Taxonomy" id="6238"/>
    <lineage>
        <taxon>Eukaryota</taxon>
        <taxon>Metazoa</taxon>
        <taxon>Ecdysozoa</taxon>
        <taxon>Nematoda</taxon>
        <taxon>Chromadorea</taxon>
        <taxon>Rhabditida</taxon>
        <taxon>Rhabditina</taxon>
        <taxon>Rhabditomorpha</taxon>
        <taxon>Rhabditoidea</taxon>
        <taxon>Rhabditidae</taxon>
        <taxon>Peloderinae</taxon>
        <taxon>Caenorhabditis</taxon>
    </lineage>
</organism>
<protein>
    <submittedName>
        <fullName evidence="2">Protein CBG11824</fullName>
    </submittedName>
</protein>
<dbReference type="GeneID" id="8590805"/>
<feature type="chain" id="PRO_5002733040" evidence="1">
    <location>
        <begin position="20"/>
        <end position="116"/>
    </location>
</feature>
<feature type="signal peptide" evidence="1">
    <location>
        <begin position="1"/>
        <end position="19"/>
    </location>
</feature>
<dbReference type="KEGG" id="cbr:CBG_11824"/>
<reference evidence="2 3" key="1">
    <citation type="journal article" date="2003" name="PLoS Biol.">
        <title>The genome sequence of Caenorhabditis briggsae: a platform for comparative genomics.</title>
        <authorList>
            <person name="Stein L.D."/>
            <person name="Bao Z."/>
            <person name="Blasiar D."/>
            <person name="Blumenthal T."/>
            <person name="Brent M.R."/>
            <person name="Chen N."/>
            <person name="Chinwalla A."/>
            <person name="Clarke L."/>
            <person name="Clee C."/>
            <person name="Coghlan A."/>
            <person name="Coulson A."/>
            <person name="D'Eustachio P."/>
            <person name="Fitch D.H."/>
            <person name="Fulton L.A."/>
            <person name="Fulton R.E."/>
            <person name="Griffiths-Jones S."/>
            <person name="Harris T.W."/>
            <person name="Hillier L.W."/>
            <person name="Kamath R."/>
            <person name="Kuwabara P.E."/>
            <person name="Mardis E.R."/>
            <person name="Marra M.A."/>
            <person name="Miner T.L."/>
            <person name="Minx P."/>
            <person name="Mullikin J.C."/>
            <person name="Plumb R.W."/>
            <person name="Rogers J."/>
            <person name="Schein J.E."/>
            <person name="Sohrmann M."/>
            <person name="Spieth J."/>
            <person name="Stajich J.E."/>
            <person name="Wei C."/>
            <person name="Willey D."/>
            <person name="Wilson R.K."/>
            <person name="Durbin R."/>
            <person name="Waterston R.H."/>
        </authorList>
    </citation>
    <scope>NUCLEOTIDE SEQUENCE [LARGE SCALE GENOMIC DNA]</scope>
    <source>
        <strain evidence="2 3">AF16</strain>
    </source>
</reference>
<reference evidence="2 3" key="2">
    <citation type="journal article" date="2011" name="PLoS Genet.">
        <title>Caenorhabditis briggsae recombinant inbred line genotypes reveal inter-strain incompatibility and the evolution of recombination.</title>
        <authorList>
            <person name="Ross J.A."/>
            <person name="Koboldt D.C."/>
            <person name="Staisch J.E."/>
            <person name="Chamberlin H.M."/>
            <person name="Gupta B.P."/>
            <person name="Miller R.D."/>
            <person name="Baird S.E."/>
            <person name="Haag E.S."/>
        </authorList>
    </citation>
    <scope>NUCLEOTIDE SEQUENCE [LARGE SCALE GENOMIC DNA]</scope>
    <source>
        <strain evidence="2 3">AF16</strain>
    </source>
</reference>
<dbReference type="RefSeq" id="XP_002648795.1">
    <property type="nucleotide sequence ID" value="XM_002648749.1"/>
</dbReference>
<keyword evidence="3" id="KW-1185">Reference proteome</keyword>
<dbReference type="HOGENOM" id="CLU_2099037_0_0_1"/>
<dbReference type="EMBL" id="HE601437">
    <property type="protein sequence ID" value="CAP30913.1"/>
    <property type="molecule type" value="Genomic_DNA"/>
</dbReference>
<dbReference type="AlphaFoldDB" id="A8XE41"/>
<dbReference type="CTD" id="8590805"/>
<accession>A8XE41</accession>
<sequence>MLTFKSLVLLLVLFSTAISAKKRAIKTEIQKTTIDSVKIYVEDHASRLQMKINKRDAPAKNSGKISLTTASPLVMTRRERFRMDFINGMFPANSWTLGLVVGAVAVFSVIKNDLTF</sequence>
<evidence type="ECO:0000313" key="2">
    <source>
        <dbReference type="EMBL" id="CAP30913.1"/>
    </source>
</evidence>
<name>A8XE41_CAEBR</name>
<evidence type="ECO:0000313" key="3">
    <source>
        <dbReference type="Proteomes" id="UP000008549"/>
    </source>
</evidence>
<dbReference type="Proteomes" id="UP000008549">
    <property type="component" value="Unassembled WGS sequence"/>
</dbReference>